<sequence>MPSELLARRIFVRVWVACGVGLKSTWLADRHGQSTEAFHFKMLRDCRVPPVQDCHLERRCMIGRMSIGGSRSAG</sequence>
<proteinExistence type="predicted"/>
<accession>K5DGC6</accession>
<name>K5DGC6_RHOBT</name>
<evidence type="ECO:0000313" key="2">
    <source>
        <dbReference type="Proteomes" id="UP000007993"/>
    </source>
</evidence>
<gene>
    <name evidence="1" type="ORF">RBSH_02822</name>
</gene>
<dbReference type="Proteomes" id="UP000007993">
    <property type="component" value="Unassembled WGS sequence"/>
</dbReference>
<evidence type="ECO:0000313" key="1">
    <source>
        <dbReference type="EMBL" id="EKK01884.1"/>
    </source>
</evidence>
<dbReference type="PATRIC" id="fig|993517.3.peg.3056"/>
<dbReference type="AlphaFoldDB" id="K5DGC6"/>
<protein>
    <submittedName>
        <fullName evidence="1">Uncharacterized protein</fullName>
    </submittedName>
</protein>
<reference evidence="1 2" key="1">
    <citation type="journal article" date="2013" name="Mar. Genomics">
        <title>Expression of sulfatases in Rhodopirellula baltica and the diversity of sulfatases in the genus Rhodopirellula.</title>
        <authorList>
            <person name="Wegner C.E."/>
            <person name="Richter-Heitmann T."/>
            <person name="Klindworth A."/>
            <person name="Klockow C."/>
            <person name="Richter M."/>
            <person name="Achstetter T."/>
            <person name="Glockner F.O."/>
            <person name="Harder J."/>
        </authorList>
    </citation>
    <scope>NUCLEOTIDE SEQUENCE [LARGE SCALE GENOMIC DNA]</scope>
    <source>
        <strain evidence="1 2">SH28</strain>
    </source>
</reference>
<comment type="caution">
    <text evidence="1">The sequence shown here is derived from an EMBL/GenBank/DDBJ whole genome shotgun (WGS) entry which is preliminary data.</text>
</comment>
<dbReference type="EMBL" id="AMCW01000077">
    <property type="protein sequence ID" value="EKK01884.1"/>
    <property type="molecule type" value="Genomic_DNA"/>
</dbReference>
<organism evidence="1 2">
    <name type="scientific">Rhodopirellula baltica SH28</name>
    <dbReference type="NCBI Taxonomy" id="993517"/>
    <lineage>
        <taxon>Bacteria</taxon>
        <taxon>Pseudomonadati</taxon>
        <taxon>Planctomycetota</taxon>
        <taxon>Planctomycetia</taxon>
        <taxon>Pirellulales</taxon>
        <taxon>Pirellulaceae</taxon>
        <taxon>Rhodopirellula</taxon>
    </lineage>
</organism>